<keyword evidence="3 10" id="KW-1134">Transmembrane beta strand</keyword>
<gene>
    <name evidence="14" type="ORF">BIU88_10570</name>
</gene>
<evidence type="ECO:0000256" key="9">
    <source>
        <dbReference type="ARBA" id="ARBA00023237"/>
    </source>
</evidence>
<dbReference type="InterPro" id="IPR037066">
    <property type="entry name" value="Plug_dom_sf"/>
</dbReference>
<proteinExistence type="inferred from homology"/>
<dbReference type="GO" id="GO:0009279">
    <property type="term" value="C:cell outer membrane"/>
    <property type="evidence" value="ECO:0007669"/>
    <property type="project" value="UniProtKB-SubCell"/>
</dbReference>
<dbReference type="GO" id="GO:0044718">
    <property type="term" value="P:siderophore transmembrane transport"/>
    <property type="evidence" value="ECO:0007669"/>
    <property type="project" value="TreeGrafter"/>
</dbReference>
<evidence type="ECO:0000256" key="5">
    <source>
        <dbReference type="ARBA" id="ARBA00022729"/>
    </source>
</evidence>
<evidence type="ECO:0000313" key="15">
    <source>
        <dbReference type="Proteomes" id="UP000095185"/>
    </source>
</evidence>
<evidence type="ECO:0000259" key="12">
    <source>
        <dbReference type="Pfam" id="PF00593"/>
    </source>
</evidence>
<keyword evidence="9 10" id="KW-0998">Cell outer membrane</keyword>
<dbReference type="Pfam" id="PF13715">
    <property type="entry name" value="CarbopepD_reg_2"/>
    <property type="match status" value="1"/>
</dbReference>
<dbReference type="GO" id="GO:0015344">
    <property type="term" value="F:siderophore uptake transmembrane transporter activity"/>
    <property type="evidence" value="ECO:0007669"/>
    <property type="project" value="TreeGrafter"/>
</dbReference>
<dbReference type="PROSITE" id="PS52016">
    <property type="entry name" value="TONB_DEPENDENT_REC_3"/>
    <property type="match status" value="1"/>
</dbReference>
<keyword evidence="4 10" id="KW-0812">Transmembrane</keyword>
<dbReference type="OrthoDB" id="596248at2"/>
<dbReference type="PANTHER" id="PTHR30069:SF29">
    <property type="entry name" value="HEMOGLOBIN AND HEMOGLOBIN-HAPTOGLOBIN-BINDING PROTEIN 1-RELATED"/>
    <property type="match status" value="1"/>
</dbReference>
<dbReference type="STRING" id="274537.BIU88_10570"/>
<dbReference type="Gene3D" id="2.170.130.10">
    <property type="entry name" value="TonB-dependent receptor, plug domain"/>
    <property type="match status" value="1"/>
</dbReference>
<dbReference type="InterPro" id="IPR039426">
    <property type="entry name" value="TonB-dep_rcpt-like"/>
</dbReference>
<dbReference type="AlphaFoldDB" id="A0A1D8D5H7"/>
<organism evidence="14 15">
    <name type="scientific">Chlorobaculum limnaeum</name>
    <dbReference type="NCBI Taxonomy" id="274537"/>
    <lineage>
        <taxon>Bacteria</taxon>
        <taxon>Pseudomonadati</taxon>
        <taxon>Chlorobiota</taxon>
        <taxon>Chlorobiia</taxon>
        <taxon>Chlorobiales</taxon>
        <taxon>Chlorobiaceae</taxon>
        <taxon>Chlorobaculum</taxon>
    </lineage>
</organism>
<dbReference type="InterPro" id="IPR036942">
    <property type="entry name" value="Beta-barrel_TonB_sf"/>
</dbReference>
<evidence type="ECO:0000259" key="13">
    <source>
        <dbReference type="Pfam" id="PF07715"/>
    </source>
</evidence>
<reference evidence="14" key="1">
    <citation type="submission" date="2016-09" db="EMBL/GenBank/DDBJ databases">
        <title>Genome sequence of Chlorobaculum limnaeum.</title>
        <authorList>
            <person name="Liu Z."/>
            <person name="Tank M."/>
            <person name="Bryant D.A."/>
        </authorList>
    </citation>
    <scope>NUCLEOTIDE SEQUENCE [LARGE SCALE GENOMIC DNA]</scope>
    <source>
        <strain evidence="14">DSM 1677</strain>
    </source>
</reference>
<evidence type="ECO:0000256" key="3">
    <source>
        <dbReference type="ARBA" id="ARBA00022452"/>
    </source>
</evidence>
<dbReference type="InterPro" id="IPR000531">
    <property type="entry name" value="Beta-barrel_TonB"/>
</dbReference>
<evidence type="ECO:0000256" key="1">
    <source>
        <dbReference type="ARBA" id="ARBA00004571"/>
    </source>
</evidence>
<sequence length="855" mass="94748">MKKQQAKGYGMKRLALSVTFLASSLSPLTTWGADGVLKGRVTDKADGEGVVGAAVSIAGTNIATATDIDGNFVLRNVPPKQQKVTVSSIGYAPTTQVIAVGDGQTATLNFTLGQTTIMASEVVVGAALYKQDRLDVPVTANVVSKEKIKEQPNPTLDAVVQDVPGVVVSRAGGTSSSNLQIRGSNTYNGGGIGTRVNAFYDGFPINNPESGEIVWQSVNMNGADKVEVLKGAAATLYGSGAMGGVVNVTGHMPQKMEIRAGSSIGIYDDPPSSDESEYYKTGTPVFWNTYVGVGNKSGKWTYDVLYTHSDDDGYRQNAWNYMNDVKLKARYDIDSRQYIQLSTFYNSTVGGYAYQWPSNTDVNLNFGPPASFVVNQTPIEGKSYDIYRTYSSAMFVPLVYSNLYDVYTDDMIKRQNALVGLNYVNLLSDNLSLDTRLYYTYNATRIEYNRTGIDQVYPTGGGYITPVHPAYGIIIGAGLNPNAPNFPSLKTPGQFNETDDNRYGAGVKLDWRVNDAHRMLFGIDANIVDTRTTQVAAEYPVKGAFNDIQEKNFAAFLQDEWKLSNKLTALMSLRYDWSGINKDEVEETPGVWKPINNPSVDALSPRIALNYRISDDTALRASWGQSFRAPTLYERFVREGGIFTGEMNPDLNKETMTAWEAGFFKQFSDKVSIDVAGFINDYDDLIQSIIDYDNSTFMYRNITKARIWGIETSLNYRPTTDWNMSVGYTYMNAKNRSYELGEDKTLDKNPDPEWLPYRPEHTASASVTWKATKKLTLNVNGRYVGKYKAISYYTNPEGENYPGDFVVFNAGLKYQFNKNVSGSLVCNNINNTQYEEAEWFRAPNRSFIAGIDLTY</sequence>
<evidence type="ECO:0000313" key="14">
    <source>
        <dbReference type="EMBL" id="AOS84537.1"/>
    </source>
</evidence>
<keyword evidence="5" id="KW-0732">Signal</keyword>
<evidence type="ECO:0000256" key="4">
    <source>
        <dbReference type="ARBA" id="ARBA00022692"/>
    </source>
</evidence>
<name>A0A1D8D5H7_CHLLM</name>
<protein>
    <submittedName>
        <fullName evidence="14">TonB-dependent receptor</fullName>
    </submittedName>
</protein>
<feature type="domain" description="TonB-dependent receptor plug" evidence="13">
    <location>
        <begin position="134"/>
        <end position="245"/>
    </location>
</feature>
<dbReference type="Gene3D" id="2.40.170.20">
    <property type="entry name" value="TonB-dependent receptor, beta-barrel domain"/>
    <property type="match status" value="1"/>
</dbReference>
<keyword evidence="7 10" id="KW-0472">Membrane</keyword>
<evidence type="ECO:0000256" key="6">
    <source>
        <dbReference type="ARBA" id="ARBA00023077"/>
    </source>
</evidence>
<dbReference type="EMBL" id="CP017305">
    <property type="protein sequence ID" value="AOS84537.1"/>
    <property type="molecule type" value="Genomic_DNA"/>
</dbReference>
<keyword evidence="2 10" id="KW-0813">Transport</keyword>
<accession>A0A1D8D5H7</accession>
<dbReference type="SUPFAM" id="SSF49464">
    <property type="entry name" value="Carboxypeptidase regulatory domain-like"/>
    <property type="match status" value="1"/>
</dbReference>
<dbReference type="InterPro" id="IPR012910">
    <property type="entry name" value="Plug_dom"/>
</dbReference>
<dbReference type="PANTHER" id="PTHR30069">
    <property type="entry name" value="TONB-DEPENDENT OUTER MEMBRANE RECEPTOR"/>
    <property type="match status" value="1"/>
</dbReference>
<evidence type="ECO:0000256" key="11">
    <source>
        <dbReference type="RuleBase" id="RU003357"/>
    </source>
</evidence>
<evidence type="ECO:0000256" key="2">
    <source>
        <dbReference type="ARBA" id="ARBA00022448"/>
    </source>
</evidence>
<keyword evidence="15" id="KW-1185">Reference proteome</keyword>
<dbReference type="Pfam" id="PF00593">
    <property type="entry name" value="TonB_dep_Rec_b-barrel"/>
    <property type="match status" value="1"/>
</dbReference>
<feature type="domain" description="TonB-dependent receptor-like beta-barrel" evidence="12">
    <location>
        <begin position="403"/>
        <end position="829"/>
    </location>
</feature>
<comment type="subcellular location">
    <subcellularLocation>
        <location evidence="1 10">Cell outer membrane</location>
        <topology evidence="1 10">Multi-pass membrane protein</topology>
    </subcellularLocation>
</comment>
<evidence type="ECO:0000256" key="10">
    <source>
        <dbReference type="PROSITE-ProRule" id="PRU01360"/>
    </source>
</evidence>
<evidence type="ECO:0000256" key="8">
    <source>
        <dbReference type="ARBA" id="ARBA00023170"/>
    </source>
</evidence>
<evidence type="ECO:0000256" key="7">
    <source>
        <dbReference type="ARBA" id="ARBA00023136"/>
    </source>
</evidence>
<keyword evidence="6 11" id="KW-0798">TonB box</keyword>
<dbReference type="Pfam" id="PF07715">
    <property type="entry name" value="Plug"/>
    <property type="match status" value="1"/>
</dbReference>
<dbReference type="RefSeq" id="WP_069810729.1">
    <property type="nucleotide sequence ID" value="NZ_CP017305.1"/>
</dbReference>
<dbReference type="SUPFAM" id="SSF56935">
    <property type="entry name" value="Porins"/>
    <property type="match status" value="1"/>
</dbReference>
<dbReference type="Proteomes" id="UP000095185">
    <property type="component" value="Chromosome"/>
</dbReference>
<dbReference type="CDD" id="cd01347">
    <property type="entry name" value="ligand_gated_channel"/>
    <property type="match status" value="1"/>
</dbReference>
<dbReference type="KEGG" id="clz:BIU88_10570"/>
<comment type="similarity">
    <text evidence="10 11">Belongs to the TonB-dependent receptor family.</text>
</comment>
<dbReference type="Gene3D" id="2.60.40.1120">
    <property type="entry name" value="Carboxypeptidase-like, regulatory domain"/>
    <property type="match status" value="1"/>
</dbReference>
<keyword evidence="8 14" id="KW-0675">Receptor</keyword>
<dbReference type="InterPro" id="IPR008969">
    <property type="entry name" value="CarboxyPept-like_regulatory"/>
</dbReference>